<proteinExistence type="predicted"/>
<comment type="subcellular location">
    <subcellularLocation>
        <location evidence="1">Membrane</location>
        <topology evidence="1">Multi-pass membrane protein</topology>
    </subcellularLocation>
</comment>
<dbReference type="PROSITE" id="PS50261">
    <property type="entry name" value="G_PROTEIN_RECEP_F2_4"/>
    <property type="match status" value="1"/>
</dbReference>
<feature type="transmembrane region" description="Helical" evidence="6">
    <location>
        <begin position="23"/>
        <end position="45"/>
    </location>
</feature>
<evidence type="ECO:0000256" key="4">
    <source>
        <dbReference type="ARBA" id="ARBA00023136"/>
    </source>
</evidence>
<feature type="region of interest" description="Disordered" evidence="5">
    <location>
        <begin position="182"/>
        <end position="217"/>
    </location>
</feature>
<dbReference type="AlphaFoldDB" id="A0A6A4W3K1"/>
<dbReference type="PANTHER" id="PTHR47767">
    <property type="entry name" value="ADHESION G PROTEIN-COUPLED RECEPTOR G7"/>
    <property type="match status" value="1"/>
</dbReference>
<dbReference type="InterPro" id="IPR000832">
    <property type="entry name" value="GPCR_2_secretin-like"/>
</dbReference>
<organism evidence="8 9">
    <name type="scientific">Amphibalanus amphitrite</name>
    <name type="common">Striped barnacle</name>
    <name type="synonym">Balanus amphitrite</name>
    <dbReference type="NCBI Taxonomy" id="1232801"/>
    <lineage>
        <taxon>Eukaryota</taxon>
        <taxon>Metazoa</taxon>
        <taxon>Ecdysozoa</taxon>
        <taxon>Arthropoda</taxon>
        <taxon>Crustacea</taxon>
        <taxon>Multicrustacea</taxon>
        <taxon>Cirripedia</taxon>
        <taxon>Thoracica</taxon>
        <taxon>Thoracicalcarea</taxon>
        <taxon>Balanomorpha</taxon>
        <taxon>Balanoidea</taxon>
        <taxon>Balanidae</taxon>
        <taxon>Amphibalaninae</taxon>
        <taxon>Amphibalanus</taxon>
    </lineage>
</organism>
<evidence type="ECO:0000256" key="3">
    <source>
        <dbReference type="ARBA" id="ARBA00022989"/>
    </source>
</evidence>
<evidence type="ECO:0000256" key="2">
    <source>
        <dbReference type="ARBA" id="ARBA00022692"/>
    </source>
</evidence>
<name>A0A6A4W3K1_AMPAM</name>
<feature type="transmembrane region" description="Helical" evidence="6">
    <location>
        <begin position="112"/>
        <end position="132"/>
    </location>
</feature>
<protein>
    <submittedName>
        <fullName evidence="8">Adhesion G-protein coupled receptor G6</fullName>
    </submittedName>
</protein>
<evidence type="ECO:0000256" key="1">
    <source>
        <dbReference type="ARBA" id="ARBA00004141"/>
    </source>
</evidence>
<keyword evidence="4 6" id="KW-0472">Membrane</keyword>
<dbReference type="InterPro" id="IPR017981">
    <property type="entry name" value="GPCR_2-like_7TM"/>
</dbReference>
<comment type="caution">
    <text evidence="8">The sequence shown here is derived from an EMBL/GenBank/DDBJ whole genome shotgun (WGS) entry which is preliminary data.</text>
</comment>
<dbReference type="Gene3D" id="1.20.1070.10">
    <property type="entry name" value="Rhodopsin 7-helix transmembrane proteins"/>
    <property type="match status" value="1"/>
</dbReference>
<evidence type="ECO:0000313" key="9">
    <source>
        <dbReference type="Proteomes" id="UP000440578"/>
    </source>
</evidence>
<dbReference type="Proteomes" id="UP000440578">
    <property type="component" value="Unassembled WGS sequence"/>
</dbReference>
<feature type="domain" description="G-protein coupled receptors family 2 profile 2" evidence="7">
    <location>
        <begin position="1"/>
        <end position="163"/>
    </location>
</feature>
<reference evidence="8 9" key="1">
    <citation type="submission" date="2019-07" db="EMBL/GenBank/DDBJ databases">
        <title>Draft genome assembly of a fouling barnacle, Amphibalanus amphitrite (Darwin, 1854): The first reference genome for Thecostraca.</title>
        <authorList>
            <person name="Kim W."/>
        </authorList>
    </citation>
    <scope>NUCLEOTIDE SEQUENCE [LARGE SCALE GENOMIC DNA]</scope>
    <source>
        <strain evidence="8">SNU_AA5</strain>
        <tissue evidence="8">Soma without cirri and trophi</tissue>
    </source>
</reference>
<dbReference type="InterPro" id="IPR053066">
    <property type="entry name" value="ADGR_G7"/>
</dbReference>
<gene>
    <name evidence="8" type="primary">adgrg6</name>
    <name evidence="8" type="ORF">FJT64_026619</name>
</gene>
<feature type="transmembrane region" description="Helical" evidence="6">
    <location>
        <begin position="65"/>
        <end position="91"/>
    </location>
</feature>
<evidence type="ECO:0000256" key="5">
    <source>
        <dbReference type="SAM" id="MobiDB-lite"/>
    </source>
</evidence>
<sequence length="217" mass="23853">MAVEAVFQYLRFVRVVGTYISKFMLKASILVWGGSLAPVVCVLAVRPHCYDGQERVCWMDFQTFYYALALPVLAVVVFNAVLFGLIVYALNCGRQKGLRTNQPERQLALRRLRVSVLTFVLLGLPWVFGFLAVREARIVLAVLFCVCSMLQGFAIFLLMVAGESGVRGLWRSLLAGRCCADTTEDGTSSPSKAAHTGTGQTSETSVSSRGGRQDTRL</sequence>
<dbReference type="EMBL" id="VIIS01001207">
    <property type="protein sequence ID" value="KAF0300985.1"/>
    <property type="molecule type" value="Genomic_DNA"/>
</dbReference>
<keyword evidence="8" id="KW-0675">Receptor</keyword>
<dbReference type="PANTHER" id="PTHR47767:SF1">
    <property type="entry name" value="ADHESION G PROTEIN-COUPLED RECEPTOR G7"/>
    <property type="match status" value="1"/>
</dbReference>
<evidence type="ECO:0000259" key="7">
    <source>
        <dbReference type="PROSITE" id="PS50261"/>
    </source>
</evidence>
<dbReference type="GO" id="GO:0007166">
    <property type="term" value="P:cell surface receptor signaling pathway"/>
    <property type="evidence" value="ECO:0007669"/>
    <property type="project" value="InterPro"/>
</dbReference>
<accession>A0A6A4W3K1</accession>
<keyword evidence="3 6" id="KW-1133">Transmembrane helix</keyword>
<keyword evidence="9" id="KW-1185">Reference proteome</keyword>
<feature type="compositionally biased region" description="Polar residues" evidence="5">
    <location>
        <begin position="185"/>
        <end position="210"/>
    </location>
</feature>
<feature type="transmembrane region" description="Helical" evidence="6">
    <location>
        <begin position="138"/>
        <end position="161"/>
    </location>
</feature>
<dbReference type="GO" id="GO:0004930">
    <property type="term" value="F:G protein-coupled receptor activity"/>
    <property type="evidence" value="ECO:0007669"/>
    <property type="project" value="InterPro"/>
</dbReference>
<keyword evidence="2 6" id="KW-0812">Transmembrane</keyword>
<evidence type="ECO:0000313" key="8">
    <source>
        <dbReference type="EMBL" id="KAF0300985.1"/>
    </source>
</evidence>
<evidence type="ECO:0000256" key="6">
    <source>
        <dbReference type="SAM" id="Phobius"/>
    </source>
</evidence>
<dbReference type="OrthoDB" id="10037534at2759"/>
<dbReference type="GO" id="GO:0016020">
    <property type="term" value="C:membrane"/>
    <property type="evidence" value="ECO:0007669"/>
    <property type="project" value="UniProtKB-SubCell"/>
</dbReference>
<dbReference type="Pfam" id="PF00002">
    <property type="entry name" value="7tm_2"/>
    <property type="match status" value="1"/>
</dbReference>